<proteinExistence type="predicted"/>
<feature type="transmembrane region" description="Helical" evidence="1">
    <location>
        <begin position="92"/>
        <end position="112"/>
    </location>
</feature>
<reference evidence="3" key="1">
    <citation type="submission" date="2017-02" db="UniProtKB">
        <authorList>
            <consortium name="WormBaseParasite"/>
        </authorList>
    </citation>
    <scope>IDENTIFICATION</scope>
</reference>
<organism evidence="2 3">
    <name type="scientific">Syphacia muris</name>
    <dbReference type="NCBI Taxonomy" id="451379"/>
    <lineage>
        <taxon>Eukaryota</taxon>
        <taxon>Metazoa</taxon>
        <taxon>Ecdysozoa</taxon>
        <taxon>Nematoda</taxon>
        <taxon>Chromadorea</taxon>
        <taxon>Rhabditida</taxon>
        <taxon>Spirurina</taxon>
        <taxon>Oxyuridomorpha</taxon>
        <taxon>Oxyuroidea</taxon>
        <taxon>Oxyuridae</taxon>
        <taxon>Syphacia</taxon>
    </lineage>
</organism>
<keyword evidence="2" id="KW-1185">Reference proteome</keyword>
<feature type="transmembrane region" description="Helical" evidence="1">
    <location>
        <begin position="6"/>
        <end position="30"/>
    </location>
</feature>
<protein>
    <submittedName>
        <fullName evidence="3">G_PROTEIN_RECEP_F1_2 domain-containing protein</fullName>
    </submittedName>
</protein>
<keyword evidence="1" id="KW-0472">Membrane</keyword>
<keyword evidence="1" id="KW-0812">Transmembrane</keyword>
<feature type="transmembrane region" description="Helical" evidence="1">
    <location>
        <begin position="42"/>
        <end position="67"/>
    </location>
</feature>
<dbReference type="AlphaFoldDB" id="A0A0N5AXT2"/>
<dbReference type="Proteomes" id="UP000046393">
    <property type="component" value="Unplaced"/>
</dbReference>
<sequence length="154" mass="17211">MSEERGIFIAAIQYVVVGLVTLVPNIYAFIRLVKCKKMRTSYGLMIFGLFAGFGCGFVTAANAFWILPEIVMFVLENLAHYEGLMFLHHFRAIIKLIYVLNTLNIALSSFIFQQEIRAFLLPGRQMPINATSVFGVTTRLSVPPQPLTSTKASS</sequence>
<evidence type="ECO:0000313" key="3">
    <source>
        <dbReference type="WBParaSite" id="SMUV_0000976401-mRNA-1"/>
    </source>
</evidence>
<evidence type="ECO:0000256" key="1">
    <source>
        <dbReference type="SAM" id="Phobius"/>
    </source>
</evidence>
<name>A0A0N5AXT2_9BILA</name>
<evidence type="ECO:0000313" key="2">
    <source>
        <dbReference type="Proteomes" id="UP000046393"/>
    </source>
</evidence>
<dbReference type="WBParaSite" id="SMUV_0000976401-mRNA-1">
    <property type="protein sequence ID" value="SMUV_0000976401-mRNA-1"/>
    <property type="gene ID" value="SMUV_0000976401"/>
</dbReference>
<keyword evidence="1" id="KW-1133">Transmembrane helix</keyword>
<accession>A0A0N5AXT2</accession>